<gene>
    <name evidence="1" type="ORF">FQP86_14905</name>
</gene>
<organism evidence="1 2">
    <name type="scientific">Cobetia crustatorum</name>
    <dbReference type="NCBI Taxonomy" id="553385"/>
    <lineage>
        <taxon>Bacteria</taxon>
        <taxon>Pseudomonadati</taxon>
        <taxon>Pseudomonadota</taxon>
        <taxon>Gammaproteobacteria</taxon>
        <taxon>Oceanospirillales</taxon>
        <taxon>Halomonadaceae</taxon>
        <taxon>Cobetia</taxon>
    </lineage>
</organism>
<proteinExistence type="predicted"/>
<protein>
    <submittedName>
        <fullName evidence="1">Uncharacterized protein</fullName>
    </submittedName>
</protein>
<reference evidence="1 2" key="1">
    <citation type="submission" date="2019-07" db="EMBL/GenBank/DDBJ databases">
        <title>Diversity of Bacteria from Kongsfjorden, Arctic.</title>
        <authorList>
            <person name="Yu Y."/>
        </authorList>
    </citation>
    <scope>NUCLEOTIDE SEQUENCE [LARGE SCALE GENOMIC DNA]</scope>
    <source>
        <strain evidence="1 2">SM1923</strain>
    </source>
</reference>
<dbReference type="EMBL" id="VNFH01000011">
    <property type="protein sequence ID" value="TVU68078.1"/>
    <property type="molecule type" value="Genomic_DNA"/>
</dbReference>
<dbReference type="RefSeq" id="WP_144727955.1">
    <property type="nucleotide sequence ID" value="NZ_CAWOWR010000013.1"/>
</dbReference>
<evidence type="ECO:0000313" key="2">
    <source>
        <dbReference type="Proteomes" id="UP000319941"/>
    </source>
</evidence>
<sequence length="68" mass="7591">MAIEMIDPTLVNEAKSGEMRSLGEALCVLCDDIGMSFDDVIEEFEFEGLEPQLAKEAISHGRFNRQNV</sequence>
<name>A0A558HG85_9GAMM</name>
<dbReference type="Proteomes" id="UP000319941">
    <property type="component" value="Unassembled WGS sequence"/>
</dbReference>
<dbReference type="AlphaFoldDB" id="A0A558HG85"/>
<keyword evidence="2" id="KW-1185">Reference proteome</keyword>
<comment type="caution">
    <text evidence="1">The sequence shown here is derived from an EMBL/GenBank/DDBJ whole genome shotgun (WGS) entry which is preliminary data.</text>
</comment>
<evidence type="ECO:0000313" key="1">
    <source>
        <dbReference type="EMBL" id="TVU68078.1"/>
    </source>
</evidence>
<dbReference type="OrthoDB" id="9906263at2"/>
<accession>A0A558HG85</accession>